<evidence type="ECO:0000313" key="3">
    <source>
        <dbReference type="Proteomes" id="UP000235861"/>
    </source>
</evidence>
<name>A0A2H9U9G4_9GAMM</name>
<dbReference type="Pfam" id="PF01584">
    <property type="entry name" value="CheW"/>
    <property type="match status" value="1"/>
</dbReference>
<dbReference type="RefSeq" id="WP_100292450.1">
    <property type="nucleotide sequence ID" value="NZ_PGGC01000005.1"/>
</dbReference>
<dbReference type="PROSITE" id="PS50851">
    <property type="entry name" value="CHEW"/>
    <property type="match status" value="1"/>
</dbReference>
<dbReference type="Gene3D" id="2.30.30.40">
    <property type="entry name" value="SH3 Domains"/>
    <property type="match status" value="1"/>
</dbReference>
<evidence type="ECO:0000259" key="1">
    <source>
        <dbReference type="PROSITE" id="PS50851"/>
    </source>
</evidence>
<protein>
    <submittedName>
        <fullName evidence="2">Chemotaxis protein CheW</fullName>
    </submittedName>
</protein>
<keyword evidence="3" id="KW-1185">Reference proteome</keyword>
<dbReference type="InterPro" id="IPR002545">
    <property type="entry name" value="CheW-lke_dom"/>
</dbReference>
<proteinExistence type="predicted"/>
<dbReference type="GO" id="GO:0006935">
    <property type="term" value="P:chemotaxis"/>
    <property type="evidence" value="ECO:0007669"/>
    <property type="project" value="InterPro"/>
</dbReference>
<organism evidence="2 3">
    <name type="scientific">Aeromonas cavernicola</name>
    <dbReference type="NCBI Taxonomy" id="1006623"/>
    <lineage>
        <taxon>Bacteria</taxon>
        <taxon>Pseudomonadati</taxon>
        <taxon>Pseudomonadota</taxon>
        <taxon>Gammaproteobacteria</taxon>
        <taxon>Aeromonadales</taxon>
        <taxon>Aeromonadaceae</taxon>
        <taxon>Aeromonas</taxon>
    </lineage>
</organism>
<dbReference type="AlphaFoldDB" id="A0A2H9U9G4"/>
<gene>
    <name evidence="2" type="ORF">CUC53_01105</name>
</gene>
<dbReference type="PIRSF" id="PIRSF020479">
    <property type="entry name" value="UCP020479_CheW"/>
    <property type="match status" value="1"/>
</dbReference>
<reference evidence="2 3" key="1">
    <citation type="submission" date="2017-11" db="EMBL/GenBank/DDBJ databases">
        <title>Draft genome sequence of environmental isolate Aeromonas cavernicola sp. nov. MDC 2508.</title>
        <authorList>
            <person name="Colston S.M."/>
            <person name="Navarro A."/>
            <person name="Martinez-Murcia A.J."/>
            <person name="Graf J."/>
        </authorList>
    </citation>
    <scope>NUCLEOTIDE SEQUENCE [LARGE SCALE GENOMIC DNA]</scope>
    <source>
        <strain evidence="2 3">MDC 2508</strain>
    </source>
</reference>
<dbReference type="SMART" id="SM00260">
    <property type="entry name" value="CheW"/>
    <property type="match status" value="1"/>
</dbReference>
<accession>A0A2H9U9G4</accession>
<feature type="domain" description="CheW-like" evidence="1">
    <location>
        <begin position="154"/>
        <end position="288"/>
    </location>
</feature>
<dbReference type="InterPro" id="IPR014506">
    <property type="entry name" value="UCP020479_CheW"/>
</dbReference>
<dbReference type="InterPro" id="IPR036061">
    <property type="entry name" value="CheW-like_dom_sf"/>
</dbReference>
<evidence type="ECO:0000313" key="2">
    <source>
        <dbReference type="EMBL" id="PJG60629.1"/>
    </source>
</evidence>
<dbReference type="EMBL" id="PGGC01000005">
    <property type="protein sequence ID" value="PJG60629.1"/>
    <property type="molecule type" value="Genomic_DNA"/>
</dbReference>
<dbReference type="Gene3D" id="2.40.50.180">
    <property type="entry name" value="CheA-289, Domain 4"/>
    <property type="match status" value="1"/>
</dbReference>
<dbReference type="Proteomes" id="UP000235861">
    <property type="component" value="Unassembled WGS sequence"/>
</dbReference>
<dbReference type="OrthoDB" id="5565759at2"/>
<dbReference type="SUPFAM" id="SSF50341">
    <property type="entry name" value="CheW-like"/>
    <property type="match status" value="1"/>
</dbReference>
<comment type="caution">
    <text evidence="2">The sequence shown here is derived from an EMBL/GenBank/DDBJ whole genome shotgun (WGS) entry which is preliminary data.</text>
</comment>
<dbReference type="GO" id="GO:0007165">
    <property type="term" value="P:signal transduction"/>
    <property type="evidence" value="ECO:0007669"/>
    <property type="project" value="InterPro"/>
</dbReference>
<sequence>MKDTRQVRAMDDYFHSLLLDESHALDIKDINKQGEVMLVTTAQRQSQVIPEAQSMGFMESDARFEQLSELLAQVAHVSDEEIETQPHLELTTEKESLEAIEPIAIPAQPINPIRSITTSATEPSIDVVDNVSNKPASEVTVSANSWENIETGKEFQALFFEVAGMTFAVPLTELGGIHQLTEITPLFGQPAWFKGLINSREHKINVVDTAQWVIPEQRGETEDYSYLIVLGESRWGLACHHLKGTELLHRDQVKWRHQEGRRPWLAGMVKEKMCALLHVKALLLLLERGVNIEGR</sequence>